<dbReference type="InterPro" id="IPR001810">
    <property type="entry name" value="F-box_dom"/>
</dbReference>
<dbReference type="GeneID" id="72004944"/>
<dbReference type="Pfam" id="PF12937">
    <property type="entry name" value="F-box-like"/>
    <property type="match status" value="1"/>
</dbReference>
<evidence type="ECO:0000313" key="3">
    <source>
        <dbReference type="Proteomes" id="UP000814176"/>
    </source>
</evidence>
<protein>
    <recommendedName>
        <fullName evidence="1">F-box domain-containing protein</fullName>
    </recommendedName>
</protein>
<dbReference type="Proteomes" id="UP000814176">
    <property type="component" value="Unassembled WGS sequence"/>
</dbReference>
<dbReference type="RefSeq" id="XP_047777360.1">
    <property type="nucleotide sequence ID" value="XM_047924212.1"/>
</dbReference>
<organism evidence="2 3">
    <name type="scientific">Rhodofomes roseus</name>
    <dbReference type="NCBI Taxonomy" id="34475"/>
    <lineage>
        <taxon>Eukaryota</taxon>
        <taxon>Fungi</taxon>
        <taxon>Dikarya</taxon>
        <taxon>Basidiomycota</taxon>
        <taxon>Agaricomycotina</taxon>
        <taxon>Agaricomycetes</taxon>
        <taxon>Polyporales</taxon>
        <taxon>Rhodofomes</taxon>
    </lineage>
</organism>
<evidence type="ECO:0000313" key="2">
    <source>
        <dbReference type="EMBL" id="KAH9834874.1"/>
    </source>
</evidence>
<dbReference type="InterPro" id="IPR036047">
    <property type="entry name" value="F-box-like_dom_sf"/>
</dbReference>
<dbReference type="EMBL" id="JADCUA010000014">
    <property type="protein sequence ID" value="KAH9834874.1"/>
    <property type="molecule type" value="Genomic_DNA"/>
</dbReference>
<name>A0ABQ8KBN9_9APHY</name>
<keyword evidence="3" id="KW-1185">Reference proteome</keyword>
<proteinExistence type="predicted"/>
<evidence type="ECO:0000259" key="1">
    <source>
        <dbReference type="Pfam" id="PF12937"/>
    </source>
</evidence>
<accession>A0ABQ8KBN9</accession>
<sequence length="400" mass="45672">MGSSSVEESKAHNLTVPVHRLPHELLSRIFQRTLQRNGDRDVKGSFRLTAVCSHWRDVAQTSPAFWTTIRLDDDVRMLEHFLRCSRNAPISVYANGSRDASWAPKARLLLPHTGRIAVLDLRLWPAVRTEAAWYHVSTLLSLSMPALRSLRVDANDVGVFALPPIDLGLFPQLQSLTLHETEPAWDPPVLPHLTFVQMYGLLWQQQPKLDDLLRLLSSIPHLQTLFFVNCGMKIARNHGGNASDELMRTVVPLRDMRSLKLKEDSRRPLVVIRKYISIPTTATVDVDADHAFMPYPLTWSRDVRDPGAIMVMGWMRRLQLAFLERGLTDEDVLGADKLLTIVEDYKDMTAERLAFSNIMMVVRRIFSLPAHKVHRSGEFKFRKRAYVLYLKWQAIAGSGR</sequence>
<feature type="domain" description="F-box" evidence="1">
    <location>
        <begin position="19"/>
        <end position="71"/>
    </location>
</feature>
<gene>
    <name evidence="2" type="ORF">C8Q71DRAFT_766854</name>
</gene>
<dbReference type="Gene3D" id="1.20.1280.50">
    <property type="match status" value="1"/>
</dbReference>
<reference evidence="2 3" key="1">
    <citation type="journal article" date="2021" name="Environ. Microbiol.">
        <title>Gene family expansions and transcriptome signatures uncover fungal adaptations to wood decay.</title>
        <authorList>
            <person name="Hage H."/>
            <person name="Miyauchi S."/>
            <person name="Viragh M."/>
            <person name="Drula E."/>
            <person name="Min B."/>
            <person name="Chaduli D."/>
            <person name="Navarro D."/>
            <person name="Favel A."/>
            <person name="Norest M."/>
            <person name="Lesage-Meessen L."/>
            <person name="Balint B."/>
            <person name="Merenyi Z."/>
            <person name="de Eugenio L."/>
            <person name="Morin E."/>
            <person name="Martinez A.T."/>
            <person name="Baldrian P."/>
            <person name="Stursova M."/>
            <person name="Martinez M.J."/>
            <person name="Novotny C."/>
            <person name="Magnuson J.K."/>
            <person name="Spatafora J.W."/>
            <person name="Maurice S."/>
            <person name="Pangilinan J."/>
            <person name="Andreopoulos W."/>
            <person name="LaButti K."/>
            <person name="Hundley H."/>
            <person name="Na H."/>
            <person name="Kuo A."/>
            <person name="Barry K."/>
            <person name="Lipzen A."/>
            <person name="Henrissat B."/>
            <person name="Riley R."/>
            <person name="Ahrendt S."/>
            <person name="Nagy L.G."/>
            <person name="Grigoriev I.V."/>
            <person name="Martin F."/>
            <person name="Rosso M.N."/>
        </authorList>
    </citation>
    <scope>NUCLEOTIDE SEQUENCE [LARGE SCALE GENOMIC DNA]</scope>
    <source>
        <strain evidence="2 3">CIRM-BRFM 1785</strain>
    </source>
</reference>
<dbReference type="SUPFAM" id="SSF81383">
    <property type="entry name" value="F-box domain"/>
    <property type="match status" value="1"/>
</dbReference>
<comment type="caution">
    <text evidence="2">The sequence shown here is derived from an EMBL/GenBank/DDBJ whole genome shotgun (WGS) entry which is preliminary data.</text>
</comment>